<dbReference type="Proteomes" id="UP000310016">
    <property type="component" value="Unassembled WGS sequence"/>
</dbReference>
<dbReference type="GO" id="GO:0007234">
    <property type="term" value="P:osmosensory signaling via phosphorelay pathway"/>
    <property type="evidence" value="ECO:0007669"/>
    <property type="project" value="TreeGrafter"/>
</dbReference>
<reference evidence="11 12" key="1">
    <citation type="submission" date="2019-04" db="EMBL/GenBank/DDBJ databases">
        <title>Chitiniphilus eburnea sp. nov., a novel chitinolytic bacterium isolated from aquaculture sludge.</title>
        <authorList>
            <person name="Sheng M."/>
        </authorList>
    </citation>
    <scope>NUCLEOTIDE SEQUENCE [LARGE SCALE GENOMIC DNA]</scope>
    <source>
        <strain evidence="11 12">HX-2-15</strain>
    </source>
</reference>
<evidence type="ECO:0000256" key="8">
    <source>
        <dbReference type="SAM" id="Phobius"/>
    </source>
</evidence>
<dbReference type="SUPFAM" id="SSF55874">
    <property type="entry name" value="ATPase domain of HSP90 chaperone/DNA topoisomerase II/histidine kinase"/>
    <property type="match status" value="1"/>
</dbReference>
<dbReference type="Pfam" id="PF00672">
    <property type="entry name" value="HAMP"/>
    <property type="match status" value="1"/>
</dbReference>
<evidence type="ECO:0000313" key="11">
    <source>
        <dbReference type="EMBL" id="TJZ76238.1"/>
    </source>
</evidence>
<dbReference type="InterPro" id="IPR005467">
    <property type="entry name" value="His_kinase_dom"/>
</dbReference>
<keyword evidence="7" id="KW-0175">Coiled coil</keyword>
<evidence type="ECO:0000259" key="9">
    <source>
        <dbReference type="PROSITE" id="PS50109"/>
    </source>
</evidence>
<feature type="coiled-coil region" evidence="7">
    <location>
        <begin position="437"/>
        <end position="469"/>
    </location>
</feature>
<evidence type="ECO:0000256" key="3">
    <source>
        <dbReference type="ARBA" id="ARBA00012438"/>
    </source>
</evidence>
<feature type="domain" description="Histidine kinase" evidence="9">
    <location>
        <begin position="469"/>
        <end position="686"/>
    </location>
</feature>
<evidence type="ECO:0000313" key="12">
    <source>
        <dbReference type="Proteomes" id="UP000310016"/>
    </source>
</evidence>
<dbReference type="GO" id="GO:0000155">
    <property type="term" value="F:phosphorelay sensor kinase activity"/>
    <property type="evidence" value="ECO:0007669"/>
    <property type="project" value="InterPro"/>
</dbReference>
<keyword evidence="6 11" id="KW-0418">Kinase</keyword>
<gene>
    <name evidence="11" type="ORF">FAZ21_05540</name>
</gene>
<dbReference type="CDD" id="cd06225">
    <property type="entry name" value="HAMP"/>
    <property type="match status" value="1"/>
</dbReference>
<dbReference type="PANTHER" id="PTHR42878">
    <property type="entry name" value="TWO-COMPONENT HISTIDINE KINASE"/>
    <property type="match status" value="1"/>
</dbReference>
<keyword evidence="8" id="KW-0812">Transmembrane</keyword>
<dbReference type="PROSITE" id="PS50885">
    <property type="entry name" value="HAMP"/>
    <property type="match status" value="1"/>
</dbReference>
<dbReference type="RefSeq" id="WP_136772288.1">
    <property type="nucleotide sequence ID" value="NZ_CP156074.1"/>
</dbReference>
<dbReference type="CDD" id="cd00082">
    <property type="entry name" value="HisKA"/>
    <property type="match status" value="1"/>
</dbReference>
<evidence type="ECO:0000259" key="10">
    <source>
        <dbReference type="PROSITE" id="PS50885"/>
    </source>
</evidence>
<keyword evidence="8" id="KW-0472">Membrane</keyword>
<dbReference type="InterPro" id="IPR003660">
    <property type="entry name" value="HAMP_dom"/>
</dbReference>
<dbReference type="Gene3D" id="6.10.340.10">
    <property type="match status" value="1"/>
</dbReference>
<dbReference type="PANTHER" id="PTHR42878:SF15">
    <property type="entry name" value="BACTERIOPHYTOCHROME"/>
    <property type="match status" value="1"/>
</dbReference>
<protein>
    <recommendedName>
        <fullName evidence="3">histidine kinase</fullName>
        <ecNumber evidence="3">2.7.13.3</ecNumber>
    </recommendedName>
</protein>
<feature type="transmembrane region" description="Helical" evidence="8">
    <location>
        <begin position="351"/>
        <end position="375"/>
    </location>
</feature>
<evidence type="ECO:0000256" key="2">
    <source>
        <dbReference type="ARBA" id="ARBA00004429"/>
    </source>
</evidence>
<evidence type="ECO:0000256" key="5">
    <source>
        <dbReference type="ARBA" id="ARBA00022679"/>
    </source>
</evidence>
<dbReference type="Gene3D" id="3.30.565.10">
    <property type="entry name" value="Histidine kinase-like ATPase, C-terminal domain"/>
    <property type="match status" value="1"/>
</dbReference>
<dbReference type="EMBL" id="SUMF01000003">
    <property type="protein sequence ID" value="TJZ76238.1"/>
    <property type="molecule type" value="Genomic_DNA"/>
</dbReference>
<dbReference type="PRINTS" id="PR00344">
    <property type="entry name" value="BCTRLSENSOR"/>
</dbReference>
<evidence type="ECO:0000256" key="1">
    <source>
        <dbReference type="ARBA" id="ARBA00000085"/>
    </source>
</evidence>
<dbReference type="SUPFAM" id="SSF47384">
    <property type="entry name" value="Homodimeric domain of signal transducing histidine kinase"/>
    <property type="match status" value="1"/>
</dbReference>
<comment type="caution">
    <text evidence="11">The sequence shown here is derived from an EMBL/GenBank/DDBJ whole genome shotgun (WGS) entry which is preliminary data.</text>
</comment>
<dbReference type="SMART" id="SM00304">
    <property type="entry name" value="HAMP"/>
    <property type="match status" value="1"/>
</dbReference>
<dbReference type="FunFam" id="3.30.565.10:FF:000006">
    <property type="entry name" value="Sensor histidine kinase WalK"/>
    <property type="match status" value="1"/>
</dbReference>
<name>A0A4V5MRG4_9NEIS</name>
<dbReference type="Gene3D" id="1.10.287.130">
    <property type="match status" value="1"/>
</dbReference>
<feature type="domain" description="HAMP" evidence="10">
    <location>
        <begin position="377"/>
        <end position="429"/>
    </location>
</feature>
<dbReference type="InterPro" id="IPR003594">
    <property type="entry name" value="HATPase_dom"/>
</dbReference>
<feature type="transmembrane region" description="Helical" evidence="8">
    <location>
        <begin position="20"/>
        <end position="40"/>
    </location>
</feature>
<dbReference type="GO" id="GO:0000156">
    <property type="term" value="F:phosphorelay response regulator activity"/>
    <property type="evidence" value="ECO:0007669"/>
    <property type="project" value="TreeGrafter"/>
</dbReference>
<comment type="subcellular location">
    <subcellularLocation>
        <location evidence="2">Cell inner membrane</location>
        <topology evidence="2">Multi-pass membrane protein</topology>
    </subcellularLocation>
</comment>
<dbReference type="OrthoDB" id="8572793at2"/>
<organism evidence="11 12">
    <name type="scientific">Chitiniphilus eburneus</name>
    <dbReference type="NCBI Taxonomy" id="2571148"/>
    <lineage>
        <taxon>Bacteria</taxon>
        <taxon>Pseudomonadati</taxon>
        <taxon>Pseudomonadota</taxon>
        <taxon>Betaproteobacteria</taxon>
        <taxon>Neisseriales</taxon>
        <taxon>Chitinibacteraceae</taxon>
        <taxon>Chitiniphilus</taxon>
    </lineage>
</organism>
<dbReference type="GO" id="GO:0005886">
    <property type="term" value="C:plasma membrane"/>
    <property type="evidence" value="ECO:0007669"/>
    <property type="project" value="UniProtKB-SubCell"/>
</dbReference>
<dbReference type="GO" id="GO:0030295">
    <property type="term" value="F:protein kinase activator activity"/>
    <property type="evidence" value="ECO:0007669"/>
    <property type="project" value="TreeGrafter"/>
</dbReference>
<keyword evidence="8" id="KW-1133">Transmembrane helix</keyword>
<dbReference type="SMART" id="SM00387">
    <property type="entry name" value="HATPase_c"/>
    <property type="match status" value="1"/>
</dbReference>
<dbReference type="Gene3D" id="3.30.450.20">
    <property type="entry name" value="PAS domain"/>
    <property type="match status" value="2"/>
</dbReference>
<sequence length="692" mass="77330">MTAPATPSHSLFRRVLRNMALRIGLVALAVTAVSYYYSYWRFQEEALANLGKYIAARSQLESEPFLQAETNTRRLRDEFVRRLSHLRDTDPSPEFHRLFNQERDGMWRVRLERDDFEHQATVALLPSAKLTPDFMRQVLVGFQLATEYGPAFRSRYYDTFIDLNISDGSIMYLPDLNYARNGSVADFAFDLETELGATPARNPERKTFWTGIYFDKQAVQWMVSVVTPIDYLGRYVGGAGQDVLLDELIERTNSISIPGTHNFIVARNGDLIAHPARSTQIRKAGGAYNLNQVNDPEVKGLYEAAMTAGPTQPFVEAPDGSAWLGVAQIKGANWLFVSVYPKRLLTEKAAMAASMVLLLGLVALLLELGVMAWTLKHDVALPLRRLKEAIGALARGRRSAELDTHRPDELGDVARTFDSMAVTIEEHRHNLEGLVEARTQELAVRNLELEAANLRLTQLNEEKNELLTIAAHDLKNPVASIQGMTHLIVGKLGEWSQERVEDRLLGIVKLSERMQRILGNLLDINALEAGQYQLRLEQVSLDAVCSELAAYWENRLAEKQQLCIYTPSGATVKADRHALWQVLDNLVSNASKYAPHQTTIRLEAIVIGERVQVRVSDQGPGIAPHEMERLFRKFSRLSAVPTGGEHTTGLGLSIVKRLVEAMRGEVGCESVLGHGATFYVELPLVRTAPTLA</sequence>
<dbReference type="InterPro" id="IPR036097">
    <property type="entry name" value="HisK_dim/P_sf"/>
</dbReference>
<dbReference type="InterPro" id="IPR004358">
    <property type="entry name" value="Sig_transdc_His_kin-like_C"/>
</dbReference>
<dbReference type="InterPro" id="IPR036890">
    <property type="entry name" value="HATPase_C_sf"/>
</dbReference>
<dbReference type="SUPFAM" id="SSF158472">
    <property type="entry name" value="HAMP domain-like"/>
    <property type="match status" value="1"/>
</dbReference>
<evidence type="ECO:0000256" key="7">
    <source>
        <dbReference type="SAM" id="Coils"/>
    </source>
</evidence>
<accession>A0A4V5MRG4</accession>
<dbReference type="PROSITE" id="PS50109">
    <property type="entry name" value="HIS_KIN"/>
    <property type="match status" value="1"/>
</dbReference>
<dbReference type="Pfam" id="PF00512">
    <property type="entry name" value="HisKA"/>
    <property type="match status" value="1"/>
</dbReference>
<evidence type="ECO:0000256" key="6">
    <source>
        <dbReference type="ARBA" id="ARBA00022777"/>
    </source>
</evidence>
<evidence type="ECO:0000256" key="4">
    <source>
        <dbReference type="ARBA" id="ARBA00022553"/>
    </source>
</evidence>
<keyword evidence="12" id="KW-1185">Reference proteome</keyword>
<keyword evidence="5" id="KW-0808">Transferase</keyword>
<dbReference type="SMART" id="SM00388">
    <property type="entry name" value="HisKA"/>
    <property type="match status" value="1"/>
</dbReference>
<dbReference type="InterPro" id="IPR050351">
    <property type="entry name" value="BphY/WalK/GraS-like"/>
</dbReference>
<dbReference type="AlphaFoldDB" id="A0A4V5MRG4"/>
<dbReference type="Pfam" id="PF02518">
    <property type="entry name" value="HATPase_c"/>
    <property type="match status" value="1"/>
</dbReference>
<dbReference type="InterPro" id="IPR003661">
    <property type="entry name" value="HisK_dim/P_dom"/>
</dbReference>
<proteinExistence type="predicted"/>
<dbReference type="EC" id="2.7.13.3" evidence="3"/>
<keyword evidence="4" id="KW-0597">Phosphoprotein</keyword>
<comment type="catalytic activity">
    <reaction evidence="1">
        <text>ATP + protein L-histidine = ADP + protein N-phospho-L-histidine.</text>
        <dbReference type="EC" id="2.7.13.3"/>
    </reaction>
</comment>